<evidence type="ECO:0000313" key="2">
    <source>
        <dbReference type="Proteomes" id="UP000008311"/>
    </source>
</evidence>
<dbReference type="SUPFAM" id="SSF53955">
    <property type="entry name" value="Lysozyme-like"/>
    <property type="match status" value="1"/>
</dbReference>
<dbReference type="AlphaFoldDB" id="B9TL10"/>
<dbReference type="InterPro" id="IPR023346">
    <property type="entry name" value="Lysozyme-like_dom_sf"/>
</dbReference>
<sequence length="156" mass="17719">MAEQAIAQCIRQAAQGRPCLEKTLWGLRDQEAGWIGAEVPNADGSHDLGPLQINSWWVPRIAARISRPEANVRHWLKFDPCFNAEAARWIFLVGLSPSGDYWKAVGLYHSPVEWRQQRYANFVAKRIARRFDQEKLPVRGGAVDARNEAATARIER</sequence>
<dbReference type="Proteomes" id="UP000008311">
    <property type="component" value="Unassembled WGS sequence"/>
</dbReference>
<dbReference type="CDD" id="cd13400">
    <property type="entry name" value="LT_IagB-like"/>
    <property type="match status" value="1"/>
</dbReference>
<gene>
    <name evidence="1" type="ORF">RCOM_2068400</name>
</gene>
<name>B9TL10_RICCO</name>
<evidence type="ECO:0008006" key="3">
    <source>
        <dbReference type="Google" id="ProtNLM"/>
    </source>
</evidence>
<organism evidence="1 2">
    <name type="scientific">Ricinus communis</name>
    <name type="common">Castor bean</name>
    <dbReference type="NCBI Taxonomy" id="3988"/>
    <lineage>
        <taxon>Eukaryota</taxon>
        <taxon>Viridiplantae</taxon>
        <taxon>Streptophyta</taxon>
        <taxon>Embryophyta</taxon>
        <taxon>Tracheophyta</taxon>
        <taxon>Spermatophyta</taxon>
        <taxon>Magnoliopsida</taxon>
        <taxon>eudicotyledons</taxon>
        <taxon>Gunneridae</taxon>
        <taxon>Pentapetalae</taxon>
        <taxon>rosids</taxon>
        <taxon>fabids</taxon>
        <taxon>Malpighiales</taxon>
        <taxon>Euphorbiaceae</taxon>
        <taxon>Acalyphoideae</taxon>
        <taxon>Acalypheae</taxon>
        <taxon>Ricinus</taxon>
    </lineage>
</organism>
<dbReference type="EMBL" id="EQ986017">
    <property type="protein sequence ID" value="EEF23453.1"/>
    <property type="molecule type" value="Genomic_DNA"/>
</dbReference>
<proteinExistence type="predicted"/>
<keyword evidence="2" id="KW-1185">Reference proteome</keyword>
<evidence type="ECO:0000313" key="1">
    <source>
        <dbReference type="EMBL" id="EEF23453.1"/>
    </source>
</evidence>
<reference evidence="2" key="1">
    <citation type="journal article" date="2010" name="Nat. Biotechnol.">
        <title>Draft genome sequence of the oilseed species Ricinus communis.</title>
        <authorList>
            <person name="Chan A.P."/>
            <person name="Crabtree J."/>
            <person name="Zhao Q."/>
            <person name="Lorenzi H."/>
            <person name="Orvis J."/>
            <person name="Puiu D."/>
            <person name="Melake-Berhan A."/>
            <person name="Jones K.M."/>
            <person name="Redman J."/>
            <person name="Chen G."/>
            <person name="Cahoon E.B."/>
            <person name="Gedil M."/>
            <person name="Stanke M."/>
            <person name="Haas B.J."/>
            <person name="Wortman J.R."/>
            <person name="Fraser-Liggett C.M."/>
            <person name="Ravel J."/>
            <person name="Rabinowicz P.D."/>
        </authorList>
    </citation>
    <scope>NUCLEOTIDE SEQUENCE [LARGE SCALE GENOMIC DNA]</scope>
    <source>
        <strain evidence="2">cv. Hale</strain>
    </source>
</reference>
<dbReference type="InParanoid" id="B9TL10"/>
<accession>B9TL10</accession>
<protein>
    <recommendedName>
        <fullName evidence="3">Transglycosylase SLT domain-containing protein</fullName>
    </recommendedName>
</protein>